<accession>A0A6A5W7H0</accession>
<dbReference type="SMART" id="SM00464">
    <property type="entry name" value="LON"/>
    <property type="match status" value="1"/>
</dbReference>
<evidence type="ECO:0000256" key="13">
    <source>
        <dbReference type="SAM" id="MobiDB-lite"/>
    </source>
</evidence>
<evidence type="ECO:0000256" key="2">
    <source>
        <dbReference type="ARBA" id="ARBA00022670"/>
    </source>
</evidence>
<keyword evidence="7 8" id="KW-0576">Peroxisome</keyword>
<dbReference type="EC" id="3.4.21.-" evidence="8"/>
<dbReference type="PRINTS" id="PR00830">
    <property type="entry name" value="ENDOLAPTASE"/>
</dbReference>
<evidence type="ECO:0000259" key="15">
    <source>
        <dbReference type="PROSITE" id="PS51787"/>
    </source>
</evidence>
<comment type="similarity">
    <text evidence="8 9 12">Belongs to the peptidase S16 family.</text>
</comment>
<dbReference type="FunFam" id="1.10.8.60:FF:000091">
    <property type="entry name" value="Lon protease homolog 2, peroxisomal"/>
    <property type="match status" value="1"/>
</dbReference>
<evidence type="ECO:0000256" key="4">
    <source>
        <dbReference type="ARBA" id="ARBA00022801"/>
    </source>
</evidence>
<dbReference type="SMART" id="SM00382">
    <property type="entry name" value="AAA"/>
    <property type="match status" value="1"/>
</dbReference>
<dbReference type="HAMAP" id="MF_03121">
    <property type="entry name" value="lonp2_euk"/>
    <property type="match status" value="1"/>
</dbReference>
<dbReference type="FunFam" id="1.20.58.1480:FF:000011">
    <property type="entry name" value="Lon protease homolog 2, peroxisomal"/>
    <property type="match status" value="1"/>
</dbReference>
<dbReference type="PROSITE" id="PS51786">
    <property type="entry name" value="LON_PROTEOLYTIC"/>
    <property type="match status" value="1"/>
</dbReference>
<dbReference type="EMBL" id="ML977695">
    <property type="protein sequence ID" value="KAF1993586.1"/>
    <property type="molecule type" value="Genomic_DNA"/>
</dbReference>
<dbReference type="GO" id="GO:0004252">
    <property type="term" value="F:serine-type endopeptidase activity"/>
    <property type="evidence" value="ECO:0007669"/>
    <property type="project" value="UniProtKB-UniRule"/>
</dbReference>
<dbReference type="InterPro" id="IPR027065">
    <property type="entry name" value="Lon_Prtase"/>
</dbReference>
<dbReference type="InterPro" id="IPR027501">
    <property type="entry name" value="Lonp2_euk"/>
</dbReference>
<keyword evidence="4 8" id="KW-0378">Hydrolase</keyword>
<keyword evidence="5 8" id="KW-0720">Serine protease</keyword>
<feature type="active site" evidence="8 10">
    <location>
        <position position="864"/>
    </location>
</feature>
<evidence type="ECO:0000256" key="10">
    <source>
        <dbReference type="PIRSR" id="PIRSR001174-1"/>
    </source>
</evidence>
<dbReference type="GO" id="GO:0016558">
    <property type="term" value="P:protein import into peroxisome matrix"/>
    <property type="evidence" value="ECO:0007669"/>
    <property type="project" value="UniProtKB-UniRule"/>
</dbReference>
<dbReference type="InterPro" id="IPR003959">
    <property type="entry name" value="ATPase_AAA_core"/>
</dbReference>
<dbReference type="InterPro" id="IPR004815">
    <property type="entry name" value="Lon_bac/euk-typ"/>
</dbReference>
<dbReference type="SUPFAM" id="SSF52540">
    <property type="entry name" value="P-loop containing nucleoside triphosphate hydrolases"/>
    <property type="match status" value="1"/>
</dbReference>
<feature type="binding site" evidence="8 11">
    <location>
        <begin position="485"/>
        <end position="492"/>
    </location>
    <ligand>
        <name>ATP</name>
        <dbReference type="ChEBI" id="CHEBI:30616"/>
    </ligand>
</feature>
<keyword evidence="3 8" id="KW-0547">Nucleotide-binding</keyword>
<evidence type="ECO:0000256" key="6">
    <source>
        <dbReference type="ARBA" id="ARBA00022840"/>
    </source>
</evidence>
<dbReference type="SUPFAM" id="SSF54211">
    <property type="entry name" value="Ribosomal protein S5 domain 2-like"/>
    <property type="match status" value="1"/>
</dbReference>
<dbReference type="Gene3D" id="1.20.58.1480">
    <property type="match status" value="1"/>
</dbReference>
<keyword evidence="2 8" id="KW-0645">Protease</keyword>
<dbReference type="GO" id="GO:0006515">
    <property type="term" value="P:protein quality control for misfolded or incompletely synthesized proteins"/>
    <property type="evidence" value="ECO:0007669"/>
    <property type="project" value="UniProtKB-UniRule"/>
</dbReference>
<dbReference type="Pfam" id="PF00004">
    <property type="entry name" value="AAA"/>
    <property type="match status" value="1"/>
</dbReference>
<evidence type="ECO:0000313" key="16">
    <source>
        <dbReference type="EMBL" id="KAF1993586.1"/>
    </source>
</evidence>
<sequence>MGKSPSKETTILPLIPLAPPFAVLPGTTLKIPISNRSDIAAILAKIYSVSPNAKADAAITVACVPLNSAQLSQDGQLLIEDGVTQKNAGFESDPIQAMRKDIFGYACIAKVSGVQGRRQGDLSLVVEGLERVEIVDVVQERPYFEGELKAVDEQVDISNRELEEQFNLLKQLSRELLALVRLSSILPRTPTVSLSPIVARRLELYITRKDLSEAGVLADFMANVVDCTHEEKLRVLAAVDIKERVDRVIEVLQRQISTIQGSTRITVTSTTVPTGSFDIDQLRKIQQEALKRRGGVAGGSGMPPGFGSFPGGGANVGGEEEANELEELKKRLQDAKLSPDADKVAQRELQRLQKMNPAQAEYQVCRNYLENLAEIPWTKMTSDELNAKTLVKAKKQLDDDHYGLEKIKKRLLEYLAVLKLKDQANQGIQDQIKALTAQTAASVIEEKAEGEEVKEQITREPSEKELRLLEKKRMVDKSPILLLIGPPGTGKTSLAKSIATALGRKFHRISLGGVRDEAEIRGHRRTYVAAMPGLIVSGLKKVGVANPVFLLDEIDKLGVSNYNGDPSAAMLEVLDPEQNHTFTDHYVNIPIDLSKVLFIATANSLDTIPPPLLDRMETIELSGYTTLEKRHIASRHLIPKQITTNGLHPENIEIPTDVLDKIITSYTREAGVRNLEREIGSVCRFKAVEYSTAKDTETTNAYNPIVTLDDLDTTLGIEKFTEELTEQHSRPGVVTGLVAYSTGGQGSILFIEIADMPGSGRVQLTGKLGDVLKESVEVALTWVKAHAFELGLASSEDEDIMKNRSIHVHCPSGAIPKDGPSAGLAHTIALISLFSGKAVPPTLAMTGEVSLRGRVLPVGGIKEKLIGALRAGVERVLLPEGNRKDVRDLPEEVKRGMQIEFVAHIWEGLGKVWPERWDQRGIVVESRL</sequence>
<dbReference type="AlphaFoldDB" id="A0A6A5W7H0"/>
<evidence type="ECO:0000256" key="1">
    <source>
        <dbReference type="ARBA" id="ARBA00004253"/>
    </source>
</evidence>
<dbReference type="SUPFAM" id="SSF88697">
    <property type="entry name" value="PUA domain-like"/>
    <property type="match status" value="1"/>
</dbReference>
<dbReference type="Pfam" id="PF22667">
    <property type="entry name" value="Lon_lid"/>
    <property type="match status" value="1"/>
</dbReference>
<organism evidence="16 17">
    <name type="scientific">Amniculicola lignicola CBS 123094</name>
    <dbReference type="NCBI Taxonomy" id="1392246"/>
    <lineage>
        <taxon>Eukaryota</taxon>
        <taxon>Fungi</taxon>
        <taxon>Dikarya</taxon>
        <taxon>Ascomycota</taxon>
        <taxon>Pezizomycotina</taxon>
        <taxon>Dothideomycetes</taxon>
        <taxon>Pleosporomycetidae</taxon>
        <taxon>Pleosporales</taxon>
        <taxon>Amniculicolaceae</taxon>
        <taxon>Amniculicola</taxon>
    </lineage>
</organism>
<dbReference type="OrthoDB" id="2411602at2759"/>
<feature type="region of interest" description="Disordered" evidence="13">
    <location>
        <begin position="294"/>
        <end position="324"/>
    </location>
</feature>
<proteinExistence type="inferred from homology"/>
<dbReference type="Gene3D" id="1.10.8.60">
    <property type="match status" value="1"/>
</dbReference>
<protein>
    <recommendedName>
        <fullName evidence="8">Lon protease homolog 2, peroxisomal</fullName>
        <ecNumber evidence="8">3.4.21.-</ecNumber>
    </recommendedName>
</protein>
<dbReference type="InterPro" id="IPR054594">
    <property type="entry name" value="Lon_lid"/>
</dbReference>
<comment type="subcellular location">
    <subcellularLocation>
        <location evidence="1 8">Peroxisome matrix</location>
    </subcellularLocation>
</comment>
<feature type="domain" description="Lon proteolytic" evidence="14">
    <location>
        <begin position="728"/>
        <end position="915"/>
    </location>
</feature>
<feature type="active site" evidence="8 10">
    <location>
        <position position="821"/>
    </location>
</feature>
<keyword evidence="17" id="KW-1185">Reference proteome</keyword>
<dbReference type="Pfam" id="PF05362">
    <property type="entry name" value="Lon_C"/>
    <property type="match status" value="1"/>
</dbReference>
<dbReference type="Gene3D" id="3.30.230.10">
    <property type="match status" value="1"/>
</dbReference>
<evidence type="ECO:0000259" key="14">
    <source>
        <dbReference type="PROSITE" id="PS51786"/>
    </source>
</evidence>
<dbReference type="CDD" id="cd19500">
    <property type="entry name" value="RecA-like_Lon"/>
    <property type="match status" value="1"/>
</dbReference>
<evidence type="ECO:0000256" key="3">
    <source>
        <dbReference type="ARBA" id="ARBA00022741"/>
    </source>
</evidence>
<dbReference type="GO" id="GO:0016887">
    <property type="term" value="F:ATP hydrolysis activity"/>
    <property type="evidence" value="ECO:0007669"/>
    <property type="project" value="UniProtKB-UniRule"/>
</dbReference>
<dbReference type="InterPro" id="IPR003593">
    <property type="entry name" value="AAA+_ATPase"/>
</dbReference>
<comment type="function">
    <text evidence="8">ATP-dependent serine protease that mediates the selective degradation of misfolded and unassembled polypeptides in the peroxisomal matrix. Necessary for type 2 peroxisome targeting signal (PTS2)-containing protein processing and facilitates peroxisome matrix protein import.</text>
</comment>
<feature type="short sequence motif" description="Microbody targeting signal" evidence="8">
    <location>
        <begin position="926"/>
        <end position="928"/>
    </location>
</feature>
<dbReference type="InterPro" id="IPR046336">
    <property type="entry name" value="Lon_prtase_N_sf"/>
</dbReference>
<evidence type="ECO:0000256" key="8">
    <source>
        <dbReference type="HAMAP-Rule" id="MF_03121"/>
    </source>
</evidence>
<feature type="domain" description="Lon N-terminal" evidence="15">
    <location>
        <begin position="12"/>
        <end position="256"/>
    </location>
</feature>
<keyword evidence="6 8" id="KW-0067">ATP-binding</keyword>
<dbReference type="InterPro" id="IPR008269">
    <property type="entry name" value="Lon_proteolytic"/>
</dbReference>
<feature type="compositionally biased region" description="Gly residues" evidence="13">
    <location>
        <begin position="295"/>
        <end position="316"/>
    </location>
</feature>
<dbReference type="Gene3D" id="1.20.5.5270">
    <property type="match status" value="1"/>
</dbReference>
<evidence type="ECO:0000256" key="5">
    <source>
        <dbReference type="ARBA" id="ARBA00022825"/>
    </source>
</evidence>
<dbReference type="FunFam" id="1.20.5.5270:FF:000002">
    <property type="entry name" value="Lon protease homolog"/>
    <property type="match status" value="1"/>
</dbReference>
<dbReference type="GO" id="GO:0004176">
    <property type="term" value="F:ATP-dependent peptidase activity"/>
    <property type="evidence" value="ECO:0007669"/>
    <property type="project" value="UniProtKB-UniRule"/>
</dbReference>
<dbReference type="Pfam" id="PF02190">
    <property type="entry name" value="LON_substr_bdg"/>
    <property type="match status" value="1"/>
</dbReference>
<dbReference type="InterPro" id="IPR003111">
    <property type="entry name" value="Lon_prtase_N"/>
</dbReference>
<dbReference type="NCBIfam" id="TIGR00763">
    <property type="entry name" value="lon"/>
    <property type="match status" value="1"/>
</dbReference>
<dbReference type="InterPro" id="IPR020568">
    <property type="entry name" value="Ribosomal_Su5_D2-typ_SF"/>
</dbReference>
<dbReference type="Gene3D" id="2.30.130.40">
    <property type="entry name" value="LON domain-like"/>
    <property type="match status" value="1"/>
</dbReference>
<dbReference type="InterPro" id="IPR027417">
    <property type="entry name" value="P-loop_NTPase"/>
</dbReference>
<dbReference type="PROSITE" id="PS51787">
    <property type="entry name" value="LON_N"/>
    <property type="match status" value="1"/>
</dbReference>
<dbReference type="PIRSF" id="PIRSF001174">
    <property type="entry name" value="Lon_proteas"/>
    <property type="match status" value="1"/>
</dbReference>
<evidence type="ECO:0000256" key="9">
    <source>
        <dbReference type="PIRNR" id="PIRNR001174"/>
    </source>
</evidence>
<dbReference type="GO" id="GO:0016485">
    <property type="term" value="P:protein processing"/>
    <property type="evidence" value="ECO:0007669"/>
    <property type="project" value="UniProtKB-UniRule"/>
</dbReference>
<evidence type="ECO:0000313" key="17">
    <source>
        <dbReference type="Proteomes" id="UP000799779"/>
    </source>
</evidence>
<dbReference type="GO" id="GO:0005782">
    <property type="term" value="C:peroxisomal matrix"/>
    <property type="evidence" value="ECO:0007669"/>
    <property type="project" value="UniProtKB-SubCell"/>
</dbReference>
<evidence type="ECO:0000256" key="12">
    <source>
        <dbReference type="PROSITE-ProRule" id="PRU01122"/>
    </source>
</evidence>
<evidence type="ECO:0000256" key="11">
    <source>
        <dbReference type="PIRSR" id="PIRSR001174-2"/>
    </source>
</evidence>
<dbReference type="FunFam" id="3.30.230.10:FF:000039">
    <property type="entry name" value="Lon protease homolog 2, peroxisomal"/>
    <property type="match status" value="1"/>
</dbReference>
<dbReference type="Proteomes" id="UP000799779">
    <property type="component" value="Unassembled WGS sequence"/>
</dbReference>
<gene>
    <name evidence="16" type="ORF">P154DRAFT_449785</name>
</gene>
<dbReference type="PANTHER" id="PTHR10046">
    <property type="entry name" value="ATP DEPENDENT LON PROTEASE FAMILY MEMBER"/>
    <property type="match status" value="1"/>
</dbReference>
<dbReference type="InterPro" id="IPR014721">
    <property type="entry name" value="Ribsml_uS5_D2-typ_fold_subgr"/>
</dbReference>
<name>A0A6A5W7H0_9PLEO</name>
<reference evidence="16" key="1">
    <citation type="journal article" date="2020" name="Stud. Mycol.">
        <title>101 Dothideomycetes genomes: a test case for predicting lifestyles and emergence of pathogens.</title>
        <authorList>
            <person name="Haridas S."/>
            <person name="Albert R."/>
            <person name="Binder M."/>
            <person name="Bloem J."/>
            <person name="Labutti K."/>
            <person name="Salamov A."/>
            <person name="Andreopoulos B."/>
            <person name="Baker S."/>
            <person name="Barry K."/>
            <person name="Bills G."/>
            <person name="Bluhm B."/>
            <person name="Cannon C."/>
            <person name="Castanera R."/>
            <person name="Culley D."/>
            <person name="Daum C."/>
            <person name="Ezra D."/>
            <person name="Gonzalez J."/>
            <person name="Henrissat B."/>
            <person name="Kuo A."/>
            <person name="Liang C."/>
            <person name="Lipzen A."/>
            <person name="Lutzoni F."/>
            <person name="Magnuson J."/>
            <person name="Mondo S."/>
            <person name="Nolan M."/>
            <person name="Ohm R."/>
            <person name="Pangilinan J."/>
            <person name="Park H.-J."/>
            <person name="Ramirez L."/>
            <person name="Alfaro M."/>
            <person name="Sun H."/>
            <person name="Tritt A."/>
            <person name="Yoshinaga Y."/>
            <person name="Zwiers L.-H."/>
            <person name="Turgeon B."/>
            <person name="Goodwin S."/>
            <person name="Spatafora J."/>
            <person name="Crous P."/>
            <person name="Grigoriev I."/>
        </authorList>
    </citation>
    <scope>NUCLEOTIDE SEQUENCE</scope>
    <source>
        <strain evidence="16">CBS 123094</strain>
    </source>
</reference>
<dbReference type="GO" id="GO:0005524">
    <property type="term" value="F:ATP binding"/>
    <property type="evidence" value="ECO:0007669"/>
    <property type="project" value="UniProtKB-UniRule"/>
</dbReference>
<dbReference type="InterPro" id="IPR015947">
    <property type="entry name" value="PUA-like_sf"/>
</dbReference>
<evidence type="ECO:0000256" key="7">
    <source>
        <dbReference type="ARBA" id="ARBA00023140"/>
    </source>
</evidence>
<dbReference type="Gene3D" id="3.40.50.300">
    <property type="entry name" value="P-loop containing nucleotide triphosphate hydrolases"/>
    <property type="match status" value="1"/>
</dbReference>